<dbReference type="PROSITE" id="PS50887">
    <property type="entry name" value="GGDEF"/>
    <property type="match status" value="1"/>
</dbReference>
<reference evidence="5 6" key="1">
    <citation type="submission" date="2017-09" db="EMBL/GenBank/DDBJ databases">
        <title>Genomics of the genus Arcobacter.</title>
        <authorList>
            <person name="Perez-Cataluna A."/>
            <person name="Figueras M.J."/>
            <person name="Salas-Masso N."/>
        </authorList>
    </citation>
    <scope>NUCLEOTIDE SEQUENCE [LARGE SCALE GENOMIC DNA]</scope>
    <source>
        <strain evidence="5 6">DSM 18005</strain>
    </source>
</reference>
<evidence type="ECO:0000313" key="5">
    <source>
        <dbReference type="EMBL" id="PKI81921.1"/>
    </source>
</evidence>
<dbReference type="EMBL" id="NXIF01000007">
    <property type="protein sequence ID" value="PKI81921.1"/>
    <property type="molecule type" value="Genomic_DNA"/>
</dbReference>
<dbReference type="InterPro" id="IPR043128">
    <property type="entry name" value="Rev_trsase/Diguanyl_cyclase"/>
</dbReference>
<dbReference type="SMART" id="SM00267">
    <property type="entry name" value="GGDEF"/>
    <property type="match status" value="1"/>
</dbReference>
<accession>A0A2N1J5T2</accession>
<dbReference type="AlphaFoldDB" id="A0A2N1J5T2"/>
<keyword evidence="6" id="KW-1185">Reference proteome</keyword>
<keyword evidence="3" id="KW-0472">Membrane</keyword>
<dbReference type="Gene3D" id="3.30.70.270">
    <property type="match status" value="1"/>
</dbReference>
<evidence type="ECO:0000259" key="4">
    <source>
        <dbReference type="PROSITE" id="PS50887"/>
    </source>
</evidence>
<evidence type="ECO:0000256" key="2">
    <source>
        <dbReference type="ARBA" id="ARBA00034247"/>
    </source>
</evidence>
<evidence type="ECO:0000256" key="3">
    <source>
        <dbReference type="SAM" id="Phobius"/>
    </source>
</evidence>
<proteinExistence type="predicted"/>
<dbReference type="Pfam" id="PF00990">
    <property type="entry name" value="GGDEF"/>
    <property type="match status" value="1"/>
</dbReference>
<dbReference type="InterPro" id="IPR029787">
    <property type="entry name" value="Nucleotide_cyclase"/>
</dbReference>
<dbReference type="FunFam" id="3.30.70.270:FF:000001">
    <property type="entry name" value="Diguanylate cyclase domain protein"/>
    <property type="match status" value="1"/>
</dbReference>
<feature type="domain" description="GGDEF" evidence="4">
    <location>
        <begin position="297"/>
        <end position="427"/>
    </location>
</feature>
<gene>
    <name evidence="5" type="ORF">CP960_02135</name>
</gene>
<keyword evidence="3" id="KW-1133">Transmembrane helix</keyword>
<dbReference type="KEGG" id="ahs:AHALO_0902"/>
<dbReference type="Gene3D" id="3.30.450.290">
    <property type="match status" value="1"/>
</dbReference>
<dbReference type="EC" id="2.7.7.65" evidence="1"/>
<dbReference type="InterPro" id="IPR000160">
    <property type="entry name" value="GGDEF_dom"/>
</dbReference>
<evidence type="ECO:0000256" key="1">
    <source>
        <dbReference type="ARBA" id="ARBA00012528"/>
    </source>
</evidence>
<comment type="caution">
    <text evidence="5">The sequence shown here is derived from an EMBL/GenBank/DDBJ whole genome shotgun (WGS) entry which is preliminary data.</text>
</comment>
<feature type="transmembrane region" description="Helical" evidence="3">
    <location>
        <begin position="7"/>
        <end position="26"/>
    </location>
</feature>
<dbReference type="OrthoDB" id="9812260at2"/>
<dbReference type="GO" id="GO:1902201">
    <property type="term" value="P:negative regulation of bacterial-type flagellum-dependent cell motility"/>
    <property type="evidence" value="ECO:0007669"/>
    <property type="project" value="TreeGrafter"/>
</dbReference>
<dbReference type="CDD" id="cd01949">
    <property type="entry name" value="GGDEF"/>
    <property type="match status" value="1"/>
</dbReference>
<dbReference type="GO" id="GO:0005886">
    <property type="term" value="C:plasma membrane"/>
    <property type="evidence" value="ECO:0007669"/>
    <property type="project" value="TreeGrafter"/>
</dbReference>
<dbReference type="PANTHER" id="PTHR45138:SF9">
    <property type="entry name" value="DIGUANYLATE CYCLASE DGCM-RELATED"/>
    <property type="match status" value="1"/>
</dbReference>
<dbReference type="RefSeq" id="WP_101183587.1">
    <property type="nucleotide sequence ID" value="NZ_CP031218.1"/>
</dbReference>
<dbReference type="PANTHER" id="PTHR45138">
    <property type="entry name" value="REGULATORY COMPONENTS OF SENSORY TRANSDUCTION SYSTEM"/>
    <property type="match status" value="1"/>
</dbReference>
<dbReference type="GO" id="GO:0052621">
    <property type="term" value="F:diguanylate cyclase activity"/>
    <property type="evidence" value="ECO:0007669"/>
    <property type="project" value="UniProtKB-EC"/>
</dbReference>
<dbReference type="GO" id="GO:0043709">
    <property type="term" value="P:cell adhesion involved in single-species biofilm formation"/>
    <property type="evidence" value="ECO:0007669"/>
    <property type="project" value="TreeGrafter"/>
</dbReference>
<dbReference type="NCBIfam" id="TIGR00254">
    <property type="entry name" value="GGDEF"/>
    <property type="match status" value="1"/>
</dbReference>
<dbReference type="InterPro" id="IPR050469">
    <property type="entry name" value="Diguanylate_Cyclase"/>
</dbReference>
<dbReference type="Pfam" id="PF11845">
    <property type="entry name" value="Tll0287-like"/>
    <property type="match status" value="1"/>
</dbReference>
<protein>
    <recommendedName>
        <fullName evidence="1">diguanylate cyclase</fullName>
        <ecNumber evidence="1">2.7.7.65</ecNumber>
    </recommendedName>
</protein>
<dbReference type="SUPFAM" id="SSF55073">
    <property type="entry name" value="Nucleotide cyclase"/>
    <property type="match status" value="1"/>
</dbReference>
<dbReference type="Proteomes" id="UP000233248">
    <property type="component" value="Unassembled WGS sequence"/>
</dbReference>
<dbReference type="InterPro" id="IPR021796">
    <property type="entry name" value="Tll0287-like_dom"/>
</dbReference>
<keyword evidence="3" id="KW-0812">Transmembrane</keyword>
<organism evidence="5 6">
    <name type="scientific">Malaciobacter halophilus</name>
    <dbReference type="NCBI Taxonomy" id="197482"/>
    <lineage>
        <taxon>Bacteria</taxon>
        <taxon>Pseudomonadati</taxon>
        <taxon>Campylobacterota</taxon>
        <taxon>Epsilonproteobacteria</taxon>
        <taxon>Campylobacterales</taxon>
        <taxon>Arcobacteraceae</taxon>
        <taxon>Malaciobacter</taxon>
    </lineage>
</organism>
<name>A0A2N1J5T2_9BACT</name>
<feature type="transmembrane region" description="Helical" evidence="3">
    <location>
        <begin position="209"/>
        <end position="229"/>
    </location>
</feature>
<evidence type="ECO:0000313" key="6">
    <source>
        <dbReference type="Proteomes" id="UP000233248"/>
    </source>
</evidence>
<sequence length="427" mass="49038">MKKKEFLIVFVAFTIFIFTISILSHIKTSKEYYVNLNKNILFQEAKSLFTNMLNTRSWASSHNGIYIKAHDNIKPNKYLEDNIAYTNKNELLIKINPAWMTRQISEITNQRGNYFFKITNANAINPNNEADEFEKKALKSLEKTNKKFYTQFTANRYDLLGALKAENSCLKCHTKGEKLGDVLGGLRVSIPADNYIKSIQAIEQKASNLYIITIVTSIIFLSLIIYTIISLSNKEKRILLLNKTLERKVKKRTKELRKTNKKLTKISITDFLTKIPNRRFFFEMGEKVFFLAKREKIPFSIICIDIDFFKGVNDSYGHHIGDMILKQIANILKNNIRNSDILARTGGEEFYIALNNTDLKGAINLANNLRLLVEKSAYKNNEDYIYITISAGVATCNSEDSFFSLINRADKALYKAKNSGRNRVISS</sequence>
<comment type="catalytic activity">
    <reaction evidence="2">
        <text>2 GTP = 3',3'-c-di-GMP + 2 diphosphate</text>
        <dbReference type="Rhea" id="RHEA:24898"/>
        <dbReference type="ChEBI" id="CHEBI:33019"/>
        <dbReference type="ChEBI" id="CHEBI:37565"/>
        <dbReference type="ChEBI" id="CHEBI:58805"/>
        <dbReference type="EC" id="2.7.7.65"/>
    </reaction>
</comment>